<evidence type="ECO:0000313" key="1">
    <source>
        <dbReference type="EMBL" id="KAF2597166.1"/>
    </source>
</evidence>
<protein>
    <submittedName>
        <fullName evidence="1">Uncharacterized protein</fullName>
    </submittedName>
</protein>
<proteinExistence type="predicted"/>
<gene>
    <name evidence="1" type="ORF">F2Q68_00007484</name>
</gene>
<reference evidence="1" key="1">
    <citation type="submission" date="2019-12" db="EMBL/GenBank/DDBJ databases">
        <title>Genome sequencing and annotation of Brassica cretica.</title>
        <authorList>
            <person name="Studholme D.J."/>
            <person name="Sarris P.F."/>
        </authorList>
    </citation>
    <scope>NUCLEOTIDE SEQUENCE</scope>
    <source>
        <strain evidence="1">PFS-001/15</strain>
        <tissue evidence="1">Leaf</tissue>
    </source>
</reference>
<comment type="caution">
    <text evidence="1">The sequence shown here is derived from an EMBL/GenBank/DDBJ whole genome shotgun (WGS) entry which is preliminary data.</text>
</comment>
<sequence>MEITERRDDEIRDAKESANIDTIKSQYVTDSFSDERYSRELKDGLHPLRVSPLFLIFHLIFNFESDLSGNFTPCARLRY</sequence>
<name>A0A8S9KVE8_BRACR</name>
<dbReference type="EMBL" id="QGKW02000717">
    <property type="protein sequence ID" value="KAF2597166.1"/>
    <property type="molecule type" value="Genomic_DNA"/>
</dbReference>
<accession>A0A8S9KVE8</accession>
<evidence type="ECO:0000313" key="2">
    <source>
        <dbReference type="Proteomes" id="UP000712281"/>
    </source>
</evidence>
<dbReference type="AlphaFoldDB" id="A0A8S9KVE8"/>
<dbReference type="Proteomes" id="UP000712281">
    <property type="component" value="Unassembled WGS sequence"/>
</dbReference>
<organism evidence="1 2">
    <name type="scientific">Brassica cretica</name>
    <name type="common">Mustard</name>
    <dbReference type="NCBI Taxonomy" id="69181"/>
    <lineage>
        <taxon>Eukaryota</taxon>
        <taxon>Viridiplantae</taxon>
        <taxon>Streptophyta</taxon>
        <taxon>Embryophyta</taxon>
        <taxon>Tracheophyta</taxon>
        <taxon>Spermatophyta</taxon>
        <taxon>Magnoliopsida</taxon>
        <taxon>eudicotyledons</taxon>
        <taxon>Gunneridae</taxon>
        <taxon>Pentapetalae</taxon>
        <taxon>rosids</taxon>
        <taxon>malvids</taxon>
        <taxon>Brassicales</taxon>
        <taxon>Brassicaceae</taxon>
        <taxon>Brassiceae</taxon>
        <taxon>Brassica</taxon>
    </lineage>
</organism>